<feature type="domain" description="Protein kinase" evidence="12">
    <location>
        <begin position="192"/>
        <end position="450"/>
    </location>
</feature>
<dbReference type="GO" id="GO:0000776">
    <property type="term" value="C:kinetochore"/>
    <property type="evidence" value="ECO:0007669"/>
    <property type="project" value="TreeGrafter"/>
</dbReference>
<dbReference type="SUPFAM" id="SSF82615">
    <property type="entry name" value="Polo-box domain"/>
    <property type="match status" value="2"/>
</dbReference>
<dbReference type="GO" id="GO:0007052">
    <property type="term" value="P:mitotic spindle organization"/>
    <property type="evidence" value="ECO:0007669"/>
    <property type="project" value="TreeGrafter"/>
</dbReference>
<keyword evidence="4 9" id="KW-0547">Nucleotide-binding</keyword>
<evidence type="ECO:0000259" key="13">
    <source>
        <dbReference type="PROSITE" id="PS50078"/>
    </source>
</evidence>
<feature type="domain" description="POLO box" evidence="13">
    <location>
        <begin position="611"/>
        <end position="690"/>
    </location>
</feature>
<dbReference type="InterPro" id="IPR008271">
    <property type="entry name" value="Ser/Thr_kinase_AS"/>
</dbReference>
<reference evidence="14" key="1">
    <citation type="submission" date="2020-04" db="EMBL/GenBank/DDBJ databases">
        <authorList>
            <person name="Neveu A P."/>
        </authorList>
    </citation>
    <scope>NUCLEOTIDE SEQUENCE</scope>
    <source>
        <tissue evidence="14">Whole embryo</tissue>
    </source>
</reference>
<dbReference type="CDD" id="cd13118">
    <property type="entry name" value="POLO_box_1"/>
    <property type="match status" value="1"/>
</dbReference>
<dbReference type="Pfam" id="PF00659">
    <property type="entry name" value="POLO_box"/>
    <property type="match status" value="2"/>
</dbReference>
<keyword evidence="2 10" id="KW-0808">Transferase</keyword>
<organism evidence="14">
    <name type="scientific">Phallusia mammillata</name>
    <dbReference type="NCBI Taxonomy" id="59560"/>
    <lineage>
        <taxon>Eukaryota</taxon>
        <taxon>Metazoa</taxon>
        <taxon>Chordata</taxon>
        <taxon>Tunicata</taxon>
        <taxon>Ascidiacea</taxon>
        <taxon>Phlebobranchia</taxon>
        <taxon>Ascidiidae</taxon>
        <taxon>Phallusia</taxon>
    </lineage>
</organism>
<evidence type="ECO:0000259" key="12">
    <source>
        <dbReference type="PROSITE" id="PS50011"/>
    </source>
</evidence>
<dbReference type="PANTHER" id="PTHR24345">
    <property type="entry name" value="SERINE/THREONINE-PROTEIN KINASE PLK"/>
    <property type="match status" value="1"/>
</dbReference>
<dbReference type="InterPro" id="IPR033695">
    <property type="entry name" value="POLO_box_2"/>
</dbReference>
<evidence type="ECO:0000256" key="2">
    <source>
        <dbReference type="ARBA" id="ARBA00022679"/>
    </source>
</evidence>
<dbReference type="Pfam" id="PF00069">
    <property type="entry name" value="Pkinase"/>
    <property type="match status" value="1"/>
</dbReference>
<keyword evidence="3" id="KW-0677">Repeat</keyword>
<dbReference type="GO" id="GO:0005813">
    <property type="term" value="C:centrosome"/>
    <property type="evidence" value="ECO:0007669"/>
    <property type="project" value="TreeGrafter"/>
</dbReference>
<feature type="region of interest" description="Disordered" evidence="11">
    <location>
        <begin position="515"/>
        <end position="546"/>
    </location>
</feature>
<dbReference type="InterPro" id="IPR033701">
    <property type="entry name" value="POLO_box_1"/>
</dbReference>
<dbReference type="GO" id="GO:0005524">
    <property type="term" value="F:ATP binding"/>
    <property type="evidence" value="ECO:0007669"/>
    <property type="project" value="UniProtKB-UniRule"/>
</dbReference>
<dbReference type="PROSITE" id="PS50011">
    <property type="entry name" value="PROTEIN_KINASE_DOM"/>
    <property type="match status" value="1"/>
</dbReference>
<comment type="catalytic activity">
    <reaction evidence="7 10">
        <text>L-threonyl-[protein] + ATP = O-phospho-L-threonyl-[protein] + ADP + H(+)</text>
        <dbReference type="Rhea" id="RHEA:46608"/>
        <dbReference type="Rhea" id="RHEA-COMP:11060"/>
        <dbReference type="Rhea" id="RHEA-COMP:11605"/>
        <dbReference type="ChEBI" id="CHEBI:15378"/>
        <dbReference type="ChEBI" id="CHEBI:30013"/>
        <dbReference type="ChEBI" id="CHEBI:30616"/>
        <dbReference type="ChEBI" id="CHEBI:61977"/>
        <dbReference type="ChEBI" id="CHEBI:456216"/>
        <dbReference type="EC" id="2.7.11.21"/>
    </reaction>
</comment>
<feature type="domain" description="POLO box" evidence="13">
    <location>
        <begin position="709"/>
        <end position="795"/>
    </location>
</feature>
<feature type="region of interest" description="Disordered" evidence="11">
    <location>
        <begin position="578"/>
        <end position="606"/>
    </location>
</feature>
<dbReference type="Gene3D" id="1.10.510.10">
    <property type="entry name" value="Transferase(Phosphotransferase) domain 1"/>
    <property type="match status" value="1"/>
</dbReference>
<dbReference type="FunFam" id="3.30.200.20:FF:000042">
    <property type="entry name" value="Aurora kinase A"/>
    <property type="match status" value="1"/>
</dbReference>
<dbReference type="PANTHER" id="PTHR24345:SF0">
    <property type="entry name" value="CELL CYCLE SERINE_THREONINE-PROTEIN KINASE CDC5_MSD2"/>
    <property type="match status" value="1"/>
</dbReference>
<dbReference type="Gene3D" id="3.30.1120.30">
    <property type="entry name" value="POLO box domain"/>
    <property type="match status" value="2"/>
</dbReference>
<keyword evidence="6 9" id="KW-0067">ATP-binding</keyword>
<dbReference type="SMART" id="SM00220">
    <property type="entry name" value="S_TKc"/>
    <property type="match status" value="1"/>
</dbReference>
<feature type="binding site" evidence="9">
    <location>
        <position position="228"/>
    </location>
    <ligand>
        <name>ATP</name>
        <dbReference type="ChEBI" id="CHEBI:30616"/>
    </ligand>
</feature>
<name>A0A6F9DNC4_9ASCI</name>
<feature type="region of interest" description="Disordered" evidence="11">
    <location>
        <begin position="153"/>
        <end position="176"/>
    </location>
</feature>
<dbReference type="GO" id="GO:0004674">
    <property type="term" value="F:protein serine/threonine kinase activity"/>
    <property type="evidence" value="ECO:0007669"/>
    <property type="project" value="UniProtKB-KW"/>
</dbReference>
<dbReference type="GO" id="GO:0005634">
    <property type="term" value="C:nucleus"/>
    <property type="evidence" value="ECO:0007669"/>
    <property type="project" value="TreeGrafter"/>
</dbReference>
<evidence type="ECO:0000256" key="3">
    <source>
        <dbReference type="ARBA" id="ARBA00022737"/>
    </source>
</evidence>
<keyword evidence="1 10" id="KW-0723">Serine/threonine-protein kinase</keyword>
<evidence type="ECO:0000256" key="5">
    <source>
        <dbReference type="ARBA" id="ARBA00022777"/>
    </source>
</evidence>
<dbReference type="EC" id="2.7.11.21" evidence="10"/>
<evidence type="ECO:0000256" key="11">
    <source>
        <dbReference type="SAM" id="MobiDB-lite"/>
    </source>
</evidence>
<feature type="compositionally biased region" description="Polar residues" evidence="11">
    <location>
        <begin position="593"/>
        <end position="606"/>
    </location>
</feature>
<keyword evidence="5 10" id="KW-0418">Kinase</keyword>
<comment type="catalytic activity">
    <reaction evidence="8">
        <text>L-seryl-[protein] + ATP = O-phospho-L-seryl-[protein] + ADP + H(+)</text>
        <dbReference type="Rhea" id="RHEA:17989"/>
        <dbReference type="Rhea" id="RHEA-COMP:9863"/>
        <dbReference type="Rhea" id="RHEA-COMP:11604"/>
        <dbReference type="ChEBI" id="CHEBI:15378"/>
        <dbReference type="ChEBI" id="CHEBI:29999"/>
        <dbReference type="ChEBI" id="CHEBI:30616"/>
        <dbReference type="ChEBI" id="CHEBI:83421"/>
        <dbReference type="ChEBI" id="CHEBI:456216"/>
        <dbReference type="EC" id="2.7.11.21"/>
    </reaction>
</comment>
<dbReference type="InterPro" id="IPR017441">
    <property type="entry name" value="Protein_kinase_ATP_BS"/>
</dbReference>
<dbReference type="CDD" id="cd13117">
    <property type="entry name" value="POLO_box_2"/>
    <property type="match status" value="1"/>
</dbReference>
<evidence type="ECO:0000256" key="8">
    <source>
        <dbReference type="ARBA" id="ARBA00048347"/>
    </source>
</evidence>
<dbReference type="SUPFAM" id="SSF56112">
    <property type="entry name" value="Protein kinase-like (PK-like)"/>
    <property type="match status" value="1"/>
</dbReference>
<accession>A0A6F9DNC4</accession>
<dbReference type="EMBL" id="LR789090">
    <property type="protein sequence ID" value="CAB3264952.1"/>
    <property type="molecule type" value="mRNA"/>
</dbReference>
<dbReference type="InterPro" id="IPR036947">
    <property type="entry name" value="POLO_box_dom_sf"/>
</dbReference>
<dbReference type="InterPro" id="IPR000959">
    <property type="entry name" value="POLO_box_dom"/>
</dbReference>
<dbReference type="PROSITE" id="PS00107">
    <property type="entry name" value="PROTEIN_KINASE_ATP"/>
    <property type="match status" value="1"/>
</dbReference>
<comment type="similarity">
    <text evidence="10">Belongs to the protein kinase superfamily. Ser/Thr protein kinase family. CDC5/Polo subfamily.</text>
</comment>
<proteinExistence type="evidence at transcript level"/>
<dbReference type="GO" id="GO:0005737">
    <property type="term" value="C:cytoplasm"/>
    <property type="evidence" value="ECO:0007669"/>
    <property type="project" value="TreeGrafter"/>
</dbReference>
<protein>
    <recommendedName>
        <fullName evidence="10">Serine/threonine-protein kinase PLK</fullName>
        <ecNumber evidence="10">2.7.11.21</ecNumber>
    </recommendedName>
    <alternativeName>
        <fullName evidence="10">Polo-like kinase</fullName>
    </alternativeName>
</protein>
<evidence type="ECO:0000256" key="4">
    <source>
        <dbReference type="ARBA" id="ARBA00022741"/>
    </source>
</evidence>
<dbReference type="GO" id="GO:0000922">
    <property type="term" value="C:spindle pole"/>
    <property type="evidence" value="ECO:0007669"/>
    <property type="project" value="TreeGrafter"/>
</dbReference>
<evidence type="ECO:0000256" key="6">
    <source>
        <dbReference type="ARBA" id="ARBA00022840"/>
    </source>
</evidence>
<dbReference type="InterPro" id="IPR011009">
    <property type="entry name" value="Kinase-like_dom_sf"/>
</dbReference>
<dbReference type="PROSITE" id="PS00108">
    <property type="entry name" value="PROTEIN_KINASE_ST"/>
    <property type="match status" value="1"/>
</dbReference>
<evidence type="ECO:0000256" key="10">
    <source>
        <dbReference type="RuleBase" id="RU361162"/>
    </source>
</evidence>
<evidence type="ECO:0000313" key="14">
    <source>
        <dbReference type="EMBL" id="CAB3264952.1"/>
    </source>
</evidence>
<evidence type="ECO:0000256" key="1">
    <source>
        <dbReference type="ARBA" id="ARBA00022527"/>
    </source>
</evidence>
<dbReference type="PROSITE" id="PS50078">
    <property type="entry name" value="POLO_BOX"/>
    <property type="match status" value="2"/>
</dbReference>
<evidence type="ECO:0000256" key="9">
    <source>
        <dbReference type="PROSITE-ProRule" id="PRU10141"/>
    </source>
</evidence>
<dbReference type="FunFam" id="1.10.510.10:FF:000571">
    <property type="entry name" value="Maternal embryonic leucine zipper kinase"/>
    <property type="match status" value="1"/>
</dbReference>
<dbReference type="AlphaFoldDB" id="A0A6F9DNC4"/>
<evidence type="ECO:0000256" key="7">
    <source>
        <dbReference type="ARBA" id="ARBA00047802"/>
    </source>
</evidence>
<feature type="compositionally biased region" description="Basic and acidic residues" evidence="11">
    <location>
        <begin position="515"/>
        <end position="526"/>
    </location>
</feature>
<gene>
    <name evidence="14" type="primary">Plk5p</name>
</gene>
<dbReference type="InterPro" id="IPR000719">
    <property type="entry name" value="Prot_kinase_dom"/>
</dbReference>
<sequence>MCDITAETHYSYTKQRSMKQANNDNMKHSEMEADSGICTTLHDKLRESFSNFSVSRRSSACSTHCPSTYLSIPASSGQETAPSSAYSSAASSCCESESHKTKPNVETSKMNINGTVYAKCNNNNNSSVLRNHIHSDLGHRDTTTSSLQVKLPSTARTHRRARKISSASSTKSDHVIPEETRRLVDPATENIYEKKRLLGKGGFARVYEVVQINQPECQRLQPRSCAAKIIDKSRLVRPQQREKVEQEVELMQTVRGHRNIVSYYSSFEDESAICILLELCNKKSLAQYLRRKQYLVEQEVCNITRQIVEGLSHLHGKGIIHRDLKLGNILLTDDMTVKIGDFGLAAKMDAGKKKTICGTPNFIAPEVLQRQGHGPEADIWALGCLLYTLLVGKPPFETACLRDTYRCILKNNYRIPTTVSPEAADLVKSMLRQKPKSRPTLDEIKSHAFFTKHSSYLDTIEIAPSANEPGSVTATPDVSATRSFRGTIPTSPTAEDSIALQSITHVAEKTIVDTPTRDMDDGKVEKQNPGVSRAKLSESSGTKSPVRRIASRLHKQLCKVPSPGKCVRAAAMTFKDSKKTSANQKPALESVAQEATMSPNTAGESTSSPTWVSKWVDYSNRYGFGYQLANGRICVLFNDGKHLAALPCGKKMEYVSADQTGAVYFACDEVPPTLERYVNMLRNFISYMERNLSRNSSVASATKANNSARLMTWHRTDEYVAMYLSDGTLQINFCNDHVKINISNLHRQSAMHLTVIDQERNLSTYTGCAMTSSYVFPGLVKRLEVIHELFHLMFADVKCDSHPFCQVCSRCLLGPNGIELRATDV</sequence>